<dbReference type="OrthoDB" id="766at2759"/>
<sequence length="298" mass="33321">MSLVESPALRRGIEHVFVIGGGQVYRDALASERCAALHVTHIEDDPPCDTVFPAVDPSAVDCPFRVWSAAAPKREGGVRYSFVTYVRAGSGGSGGGKGEEADEKLEELRLPPGMASRHDEMQYLDLVSELINEGNPRGDRTGTGTLSKFGVQSRYNLRHGMFPLLTTKRVFWRGVMEELLWFIRGSTDAHELRDRGIHIWDGNSSRDFLDGRGLHHREEGDLGPVYGFQWRHFGAQYVDRHTDYSGQGVDQLAEVVRMIRETPEDRRIILTAWNPAALPDMALPPCHMTAQVRPGPRF</sequence>
<protein>
    <recommendedName>
        <fullName evidence="1">thymidylate synthase</fullName>
        <ecNumber evidence="1">2.1.1.45</ecNumber>
    </recommendedName>
</protein>
<dbReference type="SUPFAM" id="SSF53597">
    <property type="entry name" value="Dihydrofolate reductase-like"/>
    <property type="match status" value="1"/>
</dbReference>
<evidence type="ECO:0000256" key="3">
    <source>
        <dbReference type="ARBA" id="ARBA00022679"/>
    </source>
</evidence>
<dbReference type="Pfam" id="PF00303">
    <property type="entry name" value="Thymidylat_synt"/>
    <property type="match status" value="1"/>
</dbReference>
<dbReference type="KEGG" id="mng:MNEG_15931"/>
<dbReference type="AlphaFoldDB" id="A0A0D2IVS9"/>
<gene>
    <name evidence="6" type="ORF">MNEG_15931</name>
</gene>
<dbReference type="PRINTS" id="PR00108">
    <property type="entry name" value="THYMDSNTHASE"/>
</dbReference>
<proteinExistence type="predicted"/>
<dbReference type="PROSITE" id="PS51330">
    <property type="entry name" value="DHFR_2"/>
    <property type="match status" value="1"/>
</dbReference>
<dbReference type="InterPro" id="IPR024072">
    <property type="entry name" value="DHFR-like_dom_sf"/>
</dbReference>
<dbReference type="NCBIfam" id="TIGR03284">
    <property type="entry name" value="thym_sym"/>
    <property type="match status" value="1"/>
</dbReference>
<dbReference type="InterPro" id="IPR023451">
    <property type="entry name" value="Thymidate_synth/dCMP_Mease_dom"/>
</dbReference>
<dbReference type="InterPro" id="IPR000398">
    <property type="entry name" value="Thymidylate_synthase"/>
</dbReference>
<keyword evidence="7" id="KW-1185">Reference proteome</keyword>
<dbReference type="PANTHER" id="PTHR11548:SF2">
    <property type="entry name" value="THYMIDYLATE SYNTHASE"/>
    <property type="match status" value="1"/>
</dbReference>
<dbReference type="GO" id="GO:0032259">
    <property type="term" value="P:methylation"/>
    <property type="evidence" value="ECO:0007669"/>
    <property type="project" value="UniProtKB-KW"/>
</dbReference>
<keyword evidence="2 6" id="KW-0489">Methyltransferase</keyword>
<evidence type="ECO:0000259" key="5">
    <source>
        <dbReference type="PROSITE" id="PS51330"/>
    </source>
</evidence>
<dbReference type="InterPro" id="IPR045097">
    <property type="entry name" value="Thymidate_synth/dCMP_Mease"/>
</dbReference>
<dbReference type="GO" id="GO:0005739">
    <property type="term" value="C:mitochondrion"/>
    <property type="evidence" value="ECO:0007669"/>
    <property type="project" value="TreeGrafter"/>
</dbReference>
<dbReference type="GO" id="GO:0004799">
    <property type="term" value="F:thymidylate synthase activity"/>
    <property type="evidence" value="ECO:0007669"/>
    <property type="project" value="UniProtKB-EC"/>
</dbReference>
<dbReference type="InterPro" id="IPR001796">
    <property type="entry name" value="DHFR_dom"/>
</dbReference>
<evidence type="ECO:0000256" key="4">
    <source>
        <dbReference type="ARBA" id="ARBA00024992"/>
    </source>
</evidence>
<dbReference type="GO" id="GO:0005829">
    <property type="term" value="C:cytosol"/>
    <property type="evidence" value="ECO:0007669"/>
    <property type="project" value="TreeGrafter"/>
</dbReference>
<dbReference type="GO" id="GO:0004146">
    <property type="term" value="F:dihydrofolate reductase activity"/>
    <property type="evidence" value="ECO:0007669"/>
    <property type="project" value="InterPro"/>
</dbReference>
<keyword evidence="3 6" id="KW-0808">Transferase</keyword>
<dbReference type="GO" id="GO:0046654">
    <property type="term" value="P:tetrahydrofolate biosynthetic process"/>
    <property type="evidence" value="ECO:0007669"/>
    <property type="project" value="InterPro"/>
</dbReference>
<evidence type="ECO:0000313" key="7">
    <source>
        <dbReference type="Proteomes" id="UP000054498"/>
    </source>
</evidence>
<evidence type="ECO:0000256" key="1">
    <source>
        <dbReference type="ARBA" id="ARBA00011947"/>
    </source>
</evidence>
<dbReference type="Pfam" id="PF00186">
    <property type="entry name" value="DHFR_1"/>
    <property type="match status" value="1"/>
</dbReference>
<organism evidence="6 7">
    <name type="scientific">Monoraphidium neglectum</name>
    <dbReference type="NCBI Taxonomy" id="145388"/>
    <lineage>
        <taxon>Eukaryota</taxon>
        <taxon>Viridiplantae</taxon>
        <taxon>Chlorophyta</taxon>
        <taxon>core chlorophytes</taxon>
        <taxon>Chlorophyceae</taxon>
        <taxon>CS clade</taxon>
        <taxon>Sphaeropleales</taxon>
        <taxon>Selenastraceae</taxon>
        <taxon>Monoraphidium</taxon>
    </lineage>
</organism>
<reference evidence="6 7" key="1">
    <citation type="journal article" date="2013" name="BMC Genomics">
        <title>Reconstruction of the lipid metabolism for the microalga Monoraphidium neglectum from its genome sequence reveals characteristics suitable for biofuel production.</title>
        <authorList>
            <person name="Bogen C."/>
            <person name="Al-Dilaimi A."/>
            <person name="Albersmeier A."/>
            <person name="Wichmann J."/>
            <person name="Grundmann M."/>
            <person name="Rupp O."/>
            <person name="Lauersen K.J."/>
            <person name="Blifernez-Klassen O."/>
            <person name="Kalinowski J."/>
            <person name="Goesmann A."/>
            <person name="Mussgnug J.H."/>
            <person name="Kruse O."/>
        </authorList>
    </citation>
    <scope>NUCLEOTIDE SEQUENCE [LARGE SCALE GENOMIC DNA]</scope>
    <source>
        <strain evidence="6 7">SAG 48.87</strain>
    </source>
</reference>
<accession>A0A0D2IVS9</accession>
<dbReference type="Proteomes" id="UP000054498">
    <property type="component" value="Unassembled WGS sequence"/>
</dbReference>
<dbReference type="EMBL" id="KK106022">
    <property type="protein sequence ID" value="KIY92032.1"/>
    <property type="molecule type" value="Genomic_DNA"/>
</dbReference>
<dbReference type="GeneID" id="25733641"/>
<dbReference type="PANTHER" id="PTHR11548">
    <property type="entry name" value="THYMIDYLATE SYNTHASE 1"/>
    <property type="match status" value="1"/>
</dbReference>
<dbReference type="CDD" id="cd00351">
    <property type="entry name" value="TS_Pyrimidine_HMase"/>
    <property type="match status" value="1"/>
</dbReference>
<dbReference type="EC" id="2.1.1.45" evidence="1"/>
<dbReference type="Gene3D" id="3.40.430.10">
    <property type="entry name" value="Dihydrofolate Reductase, subunit A"/>
    <property type="match status" value="1"/>
</dbReference>
<dbReference type="STRING" id="145388.A0A0D2IVS9"/>
<dbReference type="Gene3D" id="3.30.572.10">
    <property type="entry name" value="Thymidylate synthase/dCMP hydroxymethylase domain"/>
    <property type="match status" value="1"/>
</dbReference>
<name>A0A0D2IVS9_9CHLO</name>
<dbReference type="GO" id="GO:0006231">
    <property type="term" value="P:dTMP biosynthetic process"/>
    <property type="evidence" value="ECO:0007669"/>
    <property type="project" value="InterPro"/>
</dbReference>
<evidence type="ECO:0000256" key="2">
    <source>
        <dbReference type="ARBA" id="ARBA00022603"/>
    </source>
</evidence>
<dbReference type="SUPFAM" id="SSF55831">
    <property type="entry name" value="Thymidylate synthase/dCMP hydroxymethylase"/>
    <property type="match status" value="1"/>
</dbReference>
<dbReference type="RefSeq" id="XP_013891052.1">
    <property type="nucleotide sequence ID" value="XM_014035598.1"/>
</dbReference>
<feature type="domain" description="DHFR" evidence="5">
    <location>
        <begin position="1"/>
        <end position="87"/>
    </location>
</feature>
<comment type="function">
    <text evidence="4">Bifunctional enzyme. Involved in de novo dTMP biosynthesis. Key enzyme in folate metabolism. Can play two different roles depending on the source of dihydrofolate: de novo synthesis of tetrahydrofolate or recycling of the dihydrofolate released as one of the end products of the TS catalyzed reaction. Catalyzes an essential reaction for de novo glycine and purine synthesis, DNA precursor synthesis, and for the conversion of dUMP to dTMP.</text>
</comment>
<evidence type="ECO:0000313" key="6">
    <source>
        <dbReference type="EMBL" id="KIY92032.1"/>
    </source>
</evidence>
<dbReference type="InterPro" id="IPR036926">
    <property type="entry name" value="Thymidate_synth/dCMP_Mease_sf"/>
</dbReference>